<accession>A0AAE1F8N2</accession>
<feature type="region of interest" description="Disordered" evidence="1">
    <location>
        <begin position="416"/>
        <end position="437"/>
    </location>
</feature>
<feature type="compositionally biased region" description="Polar residues" evidence="1">
    <location>
        <begin position="416"/>
        <end position="425"/>
    </location>
</feature>
<proteinExistence type="predicted"/>
<reference evidence="2" key="1">
    <citation type="submission" date="2023-10" db="EMBL/GenBank/DDBJ databases">
        <title>Genome assemblies of two species of porcelain crab, Petrolisthes cinctipes and Petrolisthes manimaculis (Anomura: Porcellanidae).</title>
        <authorList>
            <person name="Angst P."/>
        </authorList>
    </citation>
    <scope>NUCLEOTIDE SEQUENCE</scope>
    <source>
        <strain evidence="2">PB745_01</strain>
        <tissue evidence="2">Gill</tissue>
    </source>
</reference>
<evidence type="ECO:0000313" key="3">
    <source>
        <dbReference type="Proteomes" id="UP001286313"/>
    </source>
</evidence>
<keyword evidence="3" id="KW-1185">Reference proteome</keyword>
<dbReference type="EMBL" id="JAWQEG010003049">
    <property type="protein sequence ID" value="KAK3868278.1"/>
    <property type="molecule type" value="Genomic_DNA"/>
</dbReference>
<dbReference type="AlphaFoldDB" id="A0AAE1F8N2"/>
<sequence length="469" mass="54137">MKCVETHEKHFKHQLIVQNQIEAIVLALNVIGHSLEKPVASDCSLEAVEILEEELEDEFNFNERSKRTTFIYDTKVVIQLREILSQAQGKEQQQQPKMSFSQFYENIKQNIEKEKSCYIREDEQNRLEHKELGTQQNDISKNITPYSRTEKLPHKLQNVEGNDNGILEKQSVVMENNTFDEFNNPSKRIKIKHEPEWLQEQQTMLPDIRFHCNRRKNGTIKRRMYPGRVIVSKRKHRSYRDIKLHHGLKVGHNAFNNSQISSTLESKQATLQRPPSPYYPHALLSKPEELYPNCVIEDVFSEKAPKVTEDVTVPHALYKKSGNGTYVDLDKPSQFYSFDINDIGDITTTTLDSIPSAGKFNFNESCVSEEMADFFSVLSDCELLIDNEESLRSSVSHSFGNSSAKVTDLGRNVLDSSSSINTPQMSPVPERSPDSSDMQGWLNPFQYYYNFEDKELDEWWSMGSPSHNK</sequence>
<protein>
    <submittedName>
        <fullName evidence="2">Uncharacterized protein</fullName>
    </submittedName>
</protein>
<comment type="caution">
    <text evidence="2">The sequence shown here is derived from an EMBL/GenBank/DDBJ whole genome shotgun (WGS) entry which is preliminary data.</text>
</comment>
<evidence type="ECO:0000313" key="2">
    <source>
        <dbReference type="EMBL" id="KAK3868278.1"/>
    </source>
</evidence>
<evidence type="ECO:0000256" key="1">
    <source>
        <dbReference type="SAM" id="MobiDB-lite"/>
    </source>
</evidence>
<name>A0AAE1F8N2_PETCI</name>
<dbReference type="Proteomes" id="UP001286313">
    <property type="component" value="Unassembled WGS sequence"/>
</dbReference>
<organism evidence="2 3">
    <name type="scientific">Petrolisthes cinctipes</name>
    <name type="common">Flat porcelain crab</name>
    <dbReference type="NCBI Taxonomy" id="88211"/>
    <lineage>
        <taxon>Eukaryota</taxon>
        <taxon>Metazoa</taxon>
        <taxon>Ecdysozoa</taxon>
        <taxon>Arthropoda</taxon>
        <taxon>Crustacea</taxon>
        <taxon>Multicrustacea</taxon>
        <taxon>Malacostraca</taxon>
        <taxon>Eumalacostraca</taxon>
        <taxon>Eucarida</taxon>
        <taxon>Decapoda</taxon>
        <taxon>Pleocyemata</taxon>
        <taxon>Anomura</taxon>
        <taxon>Galatheoidea</taxon>
        <taxon>Porcellanidae</taxon>
        <taxon>Petrolisthes</taxon>
    </lineage>
</organism>
<gene>
    <name evidence="2" type="ORF">Pcinc_026319</name>
</gene>